<accession>W9QW06</accession>
<keyword evidence="3" id="KW-1185">Reference proteome</keyword>
<sequence length="134" mass="14231">MVCYVDVWVEKRSLRRRQDRWGEHGGTTAMDGFGLAAAREEDGLDGSKETGSTELLHNDGDEAGLGRISPIWVCHFGLRLEASRQGGGNEARSTEGDEEGLGSIEGGEKGLGGCAKSLGSMKANIYRGSSIDKG</sequence>
<organism evidence="2 3">
    <name type="scientific">Morus notabilis</name>
    <dbReference type="NCBI Taxonomy" id="981085"/>
    <lineage>
        <taxon>Eukaryota</taxon>
        <taxon>Viridiplantae</taxon>
        <taxon>Streptophyta</taxon>
        <taxon>Embryophyta</taxon>
        <taxon>Tracheophyta</taxon>
        <taxon>Spermatophyta</taxon>
        <taxon>Magnoliopsida</taxon>
        <taxon>eudicotyledons</taxon>
        <taxon>Gunneridae</taxon>
        <taxon>Pentapetalae</taxon>
        <taxon>rosids</taxon>
        <taxon>fabids</taxon>
        <taxon>Rosales</taxon>
        <taxon>Moraceae</taxon>
        <taxon>Moreae</taxon>
        <taxon>Morus</taxon>
    </lineage>
</organism>
<dbReference type="EMBL" id="KE343734">
    <property type="protein sequence ID" value="EXB39761.1"/>
    <property type="molecule type" value="Genomic_DNA"/>
</dbReference>
<name>W9QW06_9ROSA</name>
<dbReference type="Proteomes" id="UP000030645">
    <property type="component" value="Unassembled WGS sequence"/>
</dbReference>
<feature type="region of interest" description="Disordered" evidence="1">
    <location>
        <begin position="41"/>
        <end position="60"/>
    </location>
</feature>
<gene>
    <name evidence="2" type="ORF">L484_016605</name>
</gene>
<feature type="region of interest" description="Disordered" evidence="1">
    <location>
        <begin position="84"/>
        <end position="108"/>
    </location>
</feature>
<evidence type="ECO:0000313" key="3">
    <source>
        <dbReference type="Proteomes" id="UP000030645"/>
    </source>
</evidence>
<proteinExistence type="predicted"/>
<protein>
    <submittedName>
        <fullName evidence="2">Uncharacterized protein</fullName>
    </submittedName>
</protein>
<evidence type="ECO:0000313" key="2">
    <source>
        <dbReference type="EMBL" id="EXB39761.1"/>
    </source>
</evidence>
<reference evidence="3" key="1">
    <citation type="submission" date="2013-01" db="EMBL/GenBank/DDBJ databases">
        <title>Draft Genome Sequence of a Mulberry Tree, Morus notabilis C.K. Schneid.</title>
        <authorList>
            <person name="He N."/>
            <person name="Zhao S."/>
        </authorList>
    </citation>
    <scope>NUCLEOTIDE SEQUENCE</scope>
</reference>
<evidence type="ECO:0000256" key="1">
    <source>
        <dbReference type="SAM" id="MobiDB-lite"/>
    </source>
</evidence>
<dbReference type="AlphaFoldDB" id="W9QW06"/>